<name>H5XNM5_9PSEU</name>
<dbReference type="RefSeq" id="WP_005456093.1">
    <property type="nucleotide sequence ID" value="NZ_CM001440.1"/>
</dbReference>
<dbReference type="HOGENOM" id="CLU_653613_0_0_11"/>
<gene>
    <name evidence="2" type="ORF">SaccyDRAFT_2201</name>
</gene>
<dbReference type="OrthoDB" id="3674563at2"/>
<dbReference type="Proteomes" id="UP000002791">
    <property type="component" value="Chromosome"/>
</dbReference>
<protein>
    <submittedName>
        <fullName evidence="2">Uncharacterized protein</fullName>
    </submittedName>
</protein>
<keyword evidence="3" id="KW-1185">Reference proteome</keyword>
<evidence type="ECO:0000313" key="2">
    <source>
        <dbReference type="EMBL" id="EHR61086.1"/>
    </source>
</evidence>
<evidence type="ECO:0000256" key="1">
    <source>
        <dbReference type="SAM" id="MobiDB-lite"/>
    </source>
</evidence>
<dbReference type="PROSITE" id="PS51257">
    <property type="entry name" value="PROKAR_LIPOPROTEIN"/>
    <property type="match status" value="1"/>
</dbReference>
<feature type="compositionally biased region" description="Low complexity" evidence="1">
    <location>
        <begin position="324"/>
        <end position="336"/>
    </location>
</feature>
<dbReference type="STRING" id="882082.SaccyDRAFT_2201"/>
<feature type="region of interest" description="Disordered" evidence="1">
    <location>
        <begin position="315"/>
        <end position="338"/>
    </location>
</feature>
<dbReference type="eggNOG" id="ENOG503476A">
    <property type="taxonomic scope" value="Bacteria"/>
</dbReference>
<dbReference type="AlphaFoldDB" id="H5XNM5"/>
<accession>H5XNM5</accession>
<proteinExistence type="predicted"/>
<dbReference type="EMBL" id="CM001440">
    <property type="protein sequence ID" value="EHR61086.1"/>
    <property type="molecule type" value="Genomic_DNA"/>
</dbReference>
<evidence type="ECO:0000313" key="3">
    <source>
        <dbReference type="Proteomes" id="UP000002791"/>
    </source>
</evidence>
<reference evidence="2 3" key="1">
    <citation type="submission" date="2011-11" db="EMBL/GenBank/DDBJ databases">
        <title>The Noncontiguous Finished sequence of Saccharomonospora cyanea NA-134.</title>
        <authorList>
            <consortium name="US DOE Joint Genome Institute"/>
            <person name="Lucas S."/>
            <person name="Han J."/>
            <person name="Lapidus A."/>
            <person name="Cheng J.-F."/>
            <person name="Goodwin L."/>
            <person name="Pitluck S."/>
            <person name="Peters L."/>
            <person name="Ovchinnikova G."/>
            <person name="Lu M."/>
            <person name="Detter J.C."/>
            <person name="Han C."/>
            <person name="Tapia R."/>
            <person name="Land M."/>
            <person name="Hauser L."/>
            <person name="Kyrpides N."/>
            <person name="Ivanova N."/>
            <person name="Pagani I."/>
            <person name="Brambilla E.-M."/>
            <person name="Klenk H.-P."/>
            <person name="Woyke T."/>
        </authorList>
    </citation>
    <scope>NUCLEOTIDE SEQUENCE [LARGE SCALE GENOMIC DNA]</scope>
    <source>
        <strain evidence="2 3">NA-134</strain>
    </source>
</reference>
<sequence length="420" mass="44470">MRIHPAVAFVCVVLVAGCATGEAPRQHPEKPRPDRALVSWAETVCTQAKTLDGLRSHADSPYYAMQVESEVSGVLAEFSALEDSGVRQADDYVAALVRDLERLRDELSADGDGNSPDSPEESRVTELVEGLGLQEPRVAALAERSKELAPSVHLAPGCAPLERPPAMSTLATRDLVLWADTMCRTHTSVTTMPGPGDELFEHPRFAPFEQSDLASYLSSVPGRVEVLVEPVAGLRDTGVPVADAYRSRLLSALREARESLPHAASPLDYYDLSVEELRARTREVADTVAAIAPRDPDLPGVARRDPALSAAYDLAPHCEPPEAPASASTTTLPAAENGTDVDACEDGTCQIEVSAPVDVTVNGTRFTVAVSDRTVWISSGSGLIRLTGSGTGRFGGEGSTVVFSVAASTDTTAVLDVSTE</sequence>
<organism evidence="2 3">
    <name type="scientific">Saccharomonospora cyanea NA-134</name>
    <dbReference type="NCBI Taxonomy" id="882082"/>
    <lineage>
        <taxon>Bacteria</taxon>
        <taxon>Bacillati</taxon>
        <taxon>Actinomycetota</taxon>
        <taxon>Actinomycetes</taxon>
        <taxon>Pseudonocardiales</taxon>
        <taxon>Pseudonocardiaceae</taxon>
        <taxon>Saccharomonospora</taxon>
    </lineage>
</organism>